<dbReference type="AlphaFoldDB" id="A0A368RSW7"/>
<proteinExistence type="predicted"/>
<evidence type="ECO:0008006" key="3">
    <source>
        <dbReference type="Google" id="ProtNLM"/>
    </source>
</evidence>
<evidence type="ECO:0000256" key="1">
    <source>
        <dbReference type="SAM" id="MobiDB-lite"/>
    </source>
</evidence>
<reference evidence="2" key="2">
    <citation type="submission" date="2015-07" db="EMBL/GenBank/DDBJ databases">
        <authorList>
            <person name="Noorani M."/>
        </authorList>
    </citation>
    <scope>NUCLEOTIDE SEQUENCE</scope>
    <source>
        <strain evidence="2">Yugu1</strain>
    </source>
</reference>
<dbReference type="OrthoDB" id="721984at2759"/>
<feature type="region of interest" description="Disordered" evidence="1">
    <location>
        <begin position="560"/>
        <end position="615"/>
    </location>
</feature>
<accession>A0A368RSW7</accession>
<organism evidence="2">
    <name type="scientific">Setaria italica</name>
    <name type="common">Foxtail millet</name>
    <name type="synonym">Panicum italicum</name>
    <dbReference type="NCBI Taxonomy" id="4555"/>
    <lineage>
        <taxon>Eukaryota</taxon>
        <taxon>Viridiplantae</taxon>
        <taxon>Streptophyta</taxon>
        <taxon>Embryophyta</taxon>
        <taxon>Tracheophyta</taxon>
        <taxon>Spermatophyta</taxon>
        <taxon>Magnoliopsida</taxon>
        <taxon>Liliopsida</taxon>
        <taxon>Poales</taxon>
        <taxon>Poaceae</taxon>
        <taxon>PACMAD clade</taxon>
        <taxon>Panicoideae</taxon>
        <taxon>Panicodae</taxon>
        <taxon>Paniceae</taxon>
        <taxon>Cenchrinae</taxon>
        <taxon>Setaria</taxon>
    </lineage>
</organism>
<protein>
    <recommendedName>
        <fullName evidence="3">DUF4283 domain-containing protein</fullName>
    </recommendedName>
</protein>
<evidence type="ECO:0000313" key="2">
    <source>
        <dbReference type="EMBL" id="RCV33225.1"/>
    </source>
</evidence>
<gene>
    <name evidence="2" type="ORF">SETIT_7G066100v2</name>
</gene>
<name>A0A368RSW7_SETIT</name>
<dbReference type="STRING" id="4555.A0A368RSW7"/>
<reference evidence="2" key="1">
    <citation type="journal article" date="2012" name="Nat. Biotechnol.">
        <title>Reference genome sequence of the model plant Setaria.</title>
        <authorList>
            <person name="Bennetzen J.L."/>
            <person name="Schmutz J."/>
            <person name="Wang H."/>
            <person name="Percifield R."/>
            <person name="Hawkins J."/>
            <person name="Pontaroli A.C."/>
            <person name="Estep M."/>
            <person name="Feng L."/>
            <person name="Vaughn J.N."/>
            <person name="Grimwood J."/>
            <person name="Jenkins J."/>
            <person name="Barry K."/>
            <person name="Lindquist E."/>
            <person name="Hellsten U."/>
            <person name="Deshpande S."/>
            <person name="Wang X."/>
            <person name="Wu X."/>
            <person name="Mitros T."/>
            <person name="Triplett J."/>
            <person name="Yang X."/>
            <person name="Ye C.Y."/>
            <person name="Mauro-Herrera M."/>
            <person name="Wang L."/>
            <person name="Li P."/>
            <person name="Sharma M."/>
            <person name="Sharma R."/>
            <person name="Ronald P.C."/>
            <person name="Panaud O."/>
            <person name="Kellogg E.A."/>
            <person name="Brutnell T.P."/>
            <person name="Doust A.N."/>
            <person name="Tuskan G.A."/>
            <person name="Rokhsar D."/>
            <person name="Devos K.M."/>
        </authorList>
    </citation>
    <scope>NUCLEOTIDE SEQUENCE [LARGE SCALE GENOMIC DNA]</scope>
    <source>
        <strain evidence="2">Yugu1</strain>
    </source>
</reference>
<dbReference type="PANTHER" id="PTHR34303:SF3">
    <property type="entry name" value="CCHC-TYPE DOMAIN-CONTAINING PROTEIN"/>
    <property type="match status" value="1"/>
</dbReference>
<sequence>MAAGLEEEDTVGVNAAQLPEGAGAVTPPAGRVARDTFPNGADLRLSSHLGARLPGPIRCQICRDNGHRSHTCPMPIDRKQTPHPTHCPTVPIAASRAPIHAVPFSPCSSPPPSATPTPPPTLLNLPLFTTSFDPHNMLASSSSGMTVGRQMHAPASTLVEEGPYFLGDLFKELEDKGKGILGGCPGCDAAKIPKACDIRMVGRASPVAEHANGANDTPASARSPRSPPSRQLHLLACDSRHPCLPWWGCWGGTSCPTTTKRRWKSDDLDDGPEYVEIWVEEGDWERAARFAFVNVELVTAAANPAPLIRAAFLSTALALRYQLLPSSRGVSLMYFRSAGDREVAMVAQPVAHAGSLVKLERWLAQVVVWNYPEEHWDELKINAVFKCIGTVREIDPLCVLGSDRSCLHFVIELCHPHVPYRVGVHPSGGRGIVLRMNATAFWPKEQQFDAEGAWIPFYGPPPPPPPAAGFDLPHYFGDQAQILQVPPPAPPAPQQPPPLHPGAFLGASILCQGFINAFPLPRMPALPLLLQLPATPLAKPRFCRATPVLLLTWHSTAPPHAEPPATLNAQPTPLPPHEPRAASTAAPPPKPTRARRNNSGAAVAQAGTRNSARLAAKDTGKFVDATTKATKLKTLQNSLAQCSKAVQGAHPIKLADVFGLGDKATKALDGVFAIGEEAGRELDMALAGPA</sequence>
<dbReference type="EMBL" id="CM003534">
    <property type="protein sequence ID" value="RCV33225.1"/>
    <property type="molecule type" value="Genomic_DNA"/>
</dbReference>
<dbReference type="PANTHER" id="PTHR34303">
    <property type="entry name" value="OS01G0890400 PROTEIN-RELATED"/>
    <property type="match status" value="1"/>
</dbReference>